<sequence>MTRVHRKISPFQKRLQDRPPHVNNNSKTDYAWEKKRVFLFAFASRF</sequence>
<evidence type="ECO:0000313" key="2">
    <source>
        <dbReference type="EMBL" id="KUG03312.1"/>
    </source>
</evidence>
<reference evidence="2" key="1">
    <citation type="journal article" date="2015" name="Proc. Natl. Acad. Sci. U.S.A.">
        <title>Networks of energetic and metabolic interactions define dynamics in microbial communities.</title>
        <authorList>
            <person name="Embree M."/>
            <person name="Liu J.K."/>
            <person name="Al-Bassam M.M."/>
            <person name="Zengler K."/>
        </authorList>
    </citation>
    <scope>NUCLEOTIDE SEQUENCE</scope>
</reference>
<feature type="region of interest" description="Disordered" evidence="1">
    <location>
        <begin position="1"/>
        <end position="27"/>
    </location>
</feature>
<name>A0A0W8E3S6_9ZZZZ</name>
<dbReference type="AlphaFoldDB" id="A0A0W8E3S6"/>
<gene>
    <name evidence="2" type="ORF">ASZ90_019275</name>
</gene>
<dbReference type="EMBL" id="LNQE01001886">
    <property type="protein sequence ID" value="KUG03312.1"/>
    <property type="molecule type" value="Genomic_DNA"/>
</dbReference>
<evidence type="ECO:0000256" key="1">
    <source>
        <dbReference type="SAM" id="MobiDB-lite"/>
    </source>
</evidence>
<organism evidence="2">
    <name type="scientific">hydrocarbon metagenome</name>
    <dbReference type="NCBI Taxonomy" id="938273"/>
    <lineage>
        <taxon>unclassified sequences</taxon>
        <taxon>metagenomes</taxon>
        <taxon>ecological metagenomes</taxon>
    </lineage>
</organism>
<accession>A0A0W8E3S6</accession>
<protein>
    <submittedName>
        <fullName evidence="2">Uncharacterized protein</fullName>
    </submittedName>
</protein>
<comment type="caution">
    <text evidence="2">The sequence shown here is derived from an EMBL/GenBank/DDBJ whole genome shotgun (WGS) entry which is preliminary data.</text>
</comment>
<proteinExistence type="predicted"/>